<dbReference type="CDD" id="cd01170">
    <property type="entry name" value="THZ_kinase"/>
    <property type="match status" value="1"/>
</dbReference>
<protein>
    <recommendedName>
        <fullName evidence="11">Hydroxyethylthiazole kinase</fullName>
        <ecNumber evidence="11">2.7.1.50</ecNumber>
    </recommendedName>
    <alternativeName>
        <fullName evidence="11">4-methyl-5-beta-hydroxyethylthiazole kinase</fullName>
        <shortName evidence="11">TH kinase</shortName>
        <shortName evidence="11">Thz kinase</shortName>
    </alternativeName>
</protein>
<dbReference type="UniPathway" id="UPA00060">
    <property type="reaction ID" value="UER00139"/>
</dbReference>
<evidence type="ECO:0000256" key="9">
    <source>
        <dbReference type="ARBA" id="ARBA00022842"/>
    </source>
</evidence>
<reference evidence="12 14" key="1">
    <citation type="submission" date="2009-11" db="EMBL/GenBank/DDBJ databases">
        <authorList>
            <person name="Weinstock G."/>
            <person name="Sodergren E."/>
            <person name="Clifton S."/>
            <person name="Fulton L."/>
            <person name="Fulton B."/>
            <person name="Courtney L."/>
            <person name="Fronick C."/>
            <person name="Harrison M."/>
            <person name="Strong C."/>
            <person name="Farmer C."/>
            <person name="Delahaunty K."/>
            <person name="Markovic C."/>
            <person name="Hall O."/>
            <person name="Minx P."/>
            <person name="Tomlinson C."/>
            <person name="Mitreva M."/>
            <person name="Nelson J."/>
            <person name="Hou S."/>
            <person name="Wollam A."/>
            <person name="Pepin K.H."/>
            <person name="Johnson M."/>
            <person name="Bhonagiri V."/>
            <person name="Nash W.E."/>
            <person name="Warren W."/>
            <person name="Chinwalla A."/>
            <person name="Mardis E.R."/>
            <person name="Wilson R.K."/>
        </authorList>
    </citation>
    <scope>NUCLEOTIDE SEQUENCE [LARGE SCALE GENOMIC DNA]</scope>
    <source>
        <strain evidence="12 14">DSM 20093</strain>
    </source>
</reference>
<evidence type="ECO:0000256" key="11">
    <source>
        <dbReference type="HAMAP-Rule" id="MF_00228"/>
    </source>
</evidence>
<feature type="binding site" evidence="11">
    <location>
        <position position="188"/>
    </location>
    <ligand>
        <name>ATP</name>
        <dbReference type="ChEBI" id="CHEBI:30616"/>
    </ligand>
</feature>
<comment type="caution">
    <text evidence="12">The sequence shown here is derived from an EMBL/GenBank/DDBJ whole genome shotgun (WGS) entry which is preliminary data.</text>
</comment>
<keyword evidence="10 11" id="KW-0784">Thiamine biosynthesis</keyword>
<dbReference type="AlphaFoldDB" id="D1NSS7"/>
<dbReference type="Proteomes" id="UP000029074">
    <property type="component" value="Unassembled WGS sequence"/>
</dbReference>
<keyword evidence="6 11" id="KW-0547">Nucleotide-binding</keyword>
<reference evidence="13 15" key="2">
    <citation type="submission" date="2014-03" db="EMBL/GenBank/DDBJ databases">
        <title>Genomics of Bifidobacteria.</title>
        <authorList>
            <person name="Ventura M."/>
            <person name="Milani C."/>
            <person name="Lugli G.A."/>
        </authorList>
    </citation>
    <scope>NUCLEOTIDE SEQUENCE [LARGE SCALE GENOMIC DNA]</scope>
    <source>
        <strain evidence="13 15">LMG 11596</strain>
    </source>
</reference>
<dbReference type="eggNOG" id="COG2145">
    <property type="taxonomic scope" value="Bacteria"/>
</dbReference>
<dbReference type="SUPFAM" id="SSF53613">
    <property type="entry name" value="Ribokinase-like"/>
    <property type="match status" value="1"/>
</dbReference>
<dbReference type="EMBL" id="JGYW01000004">
    <property type="protein sequence ID" value="KFI59252.1"/>
    <property type="molecule type" value="Genomic_DNA"/>
</dbReference>
<sequence>MNMPAQDPIRLAIAEAVQQVHDTTPMAPSFTNFVTINLVANAQLACGGSAAMSFLSNEFSAVAALAKAAYINVGTLMPSYPDALRAITADLKESGKPWVLDPVAAGLGATRTNILMDMRHNPPTIVRGNASEIIALASMWGLIEGSSSNGPEGVESADDVQSAIEPARLLARFLAQHSPDGKAAVAVSGETDLVTDGTRTFRLPGGSPLMTKITGAGCSLGGVTAVYLCVAEPLIAALAASALYNVAAECAVRTLTSYTKVNPDTVALGPGTFQPAFLDALAAATPEQVASATLLEDK</sequence>
<dbReference type="EMBL" id="ABXB03000001">
    <property type="protein sequence ID" value="EFA23729.1"/>
    <property type="molecule type" value="Genomic_DNA"/>
</dbReference>
<dbReference type="HAMAP" id="MF_00228">
    <property type="entry name" value="Thz_kinase"/>
    <property type="match status" value="1"/>
</dbReference>
<evidence type="ECO:0000256" key="1">
    <source>
        <dbReference type="ARBA" id="ARBA00001771"/>
    </source>
</evidence>
<comment type="pathway">
    <text evidence="3 11">Cofactor biosynthesis; thiamine diphosphate biosynthesis; 4-methyl-5-(2-phosphoethyl)-thiazole from 5-(2-hydroxyethyl)-4-methylthiazole: step 1/1.</text>
</comment>
<comment type="cofactor">
    <cofactor evidence="2 11">
        <name>Mg(2+)</name>
        <dbReference type="ChEBI" id="CHEBI:18420"/>
    </cofactor>
</comment>
<keyword evidence="8 11" id="KW-0067">ATP-binding</keyword>
<comment type="catalytic activity">
    <reaction evidence="1 11">
        <text>5-(2-hydroxyethyl)-4-methylthiazole + ATP = 4-methyl-5-(2-phosphooxyethyl)-thiazole + ADP + H(+)</text>
        <dbReference type="Rhea" id="RHEA:24212"/>
        <dbReference type="ChEBI" id="CHEBI:15378"/>
        <dbReference type="ChEBI" id="CHEBI:17957"/>
        <dbReference type="ChEBI" id="CHEBI:30616"/>
        <dbReference type="ChEBI" id="CHEBI:58296"/>
        <dbReference type="ChEBI" id="CHEBI:456216"/>
        <dbReference type="EC" id="2.7.1.50"/>
    </reaction>
</comment>
<organism evidence="12 14">
    <name type="scientific">Bifidobacterium gallicum DSM 20093 = LMG 11596</name>
    <dbReference type="NCBI Taxonomy" id="561180"/>
    <lineage>
        <taxon>Bacteria</taxon>
        <taxon>Bacillati</taxon>
        <taxon>Actinomycetota</taxon>
        <taxon>Actinomycetes</taxon>
        <taxon>Bifidobacteriales</taxon>
        <taxon>Bifidobacteriaceae</taxon>
        <taxon>Bifidobacterium</taxon>
    </lineage>
</organism>
<evidence type="ECO:0000313" key="13">
    <source>
        <dbReference type="EMBL" id="KFI59252.1"/>
    </source>
</evidence>
<keyword evidence="5 11" id="KW-0479">Metal-binding</keyword>
<dbReference type="OrthoDB" id="8909021at2"/>
<evidence type="ECO:0000313" key="15">
    <source>
        <dbReference type="Proteomes" id="UP000029074"/>
    </source>
</evidence>
<keyword evidence="4 11" id="KW-0808">Transferase</keyword>
<keyword evidence="7 11" id="KW-0418">Kinase</keyword>
<evidence type="ECO:0000256" key="5">
    <source>
        <dbReference type="ARBA" id="ARBA00022723"/>
    </source>
</evidence>
<evidence type="ECO:0000313" key="12">
    <source>
        <dbReference type="EMBL" id="EFA23729.1"/>
    </source>
</evidence>
<dbReference type="GO" id="GO:0000287">
    <property type="term" value="F:magnesium ion binding"/>
    <property type="evidence" value="ECO:0007669"/>
    <property type="project" value="UniProtKB-UniRule"/>
</dbReference>
<comment type="function">
    <text evidence="11">Catalyzes the phosphorylation of the hydroxyl group of 4-methyl-5-beta-hydroxyethylthiazole (THZ).</text>
</comment>
<dbReference type="STRING" id="561180.BIFGAL_02837"/>
<name>D1NSS7_9BIFI</name>
<dbReference type="GO" id="GO:0009229">
    <property type="term" value="P:thiamine diphosphate biosynthetic process"/>
    <property type="evidence" value="ECO:0007669"/>
    <property type="project" value="UniProtKB-UniRule"/>
</dbReference>
<dbReference type="PRINTS" id="PR01099">
    <property type="entry name" value="HYETHTZKNASE"/>
</dbReference>
<evidence type="ECO:0000256" key="3">
    <source>
        <dbReference type="ARBA" id="ARBA00004868"/>
    </source>
</evidence>
<comment type="similarity">
    <text evidence="11">Belongs to the Thz kinase family.</text>
</comment>
<feature type="binding site" evidence="11">
    <location>
        <position position="52"/>
    </location>
    <ligand>
        <name>substrate</name>
    </ligand>
</feature>
<evidence type="ECO:0000256" key="7">
    <source>
        <dbReference type="ARBA" id="ARBA00022777"/>
    </source>
</evidence>
<dbReference type="InterPro" id="IPR029056">
    <property type="entry name" value="Ribokinase-like"/>
</dbReference>
<evidence type="ECO:0000313" key="14">
    <source>
        <dbReference type="Proteomes" id="UP000003656"/>
    </source>
</evidence>
<gene>
    <name evidence="11" type="primary">thiM</name>
    <name evidence="13" type="ORF">BGLCM_0845</name>
    <name evidence="12" type="ORF">BIFGAL_02837</name>
</gene>
<evidence type="ECO:0000256" key="10">
    <source>
        <dbReference type="ARBA" id="ARBA00022977"/>
    </source>
</evidence>
<dbReference type="GO" id="GO:0004417">
    <property type="term" value="F:hydroxyethylthiazole kinase activity"/>
    <property type="evidence" value="ECO:0007669"/>
    <property type="project" value="UniProtKB-UniRule"/>
</dbReference>
<dbReference type="RefSeq" id="WP_006294244.1">
    <property type="nucleotide sequence ID" value="NZ_ABXB03000001.1"/>
</dbReference>
<dbReference type="InterPro" id="IPR000417">
    <property type="entry name" value="Hyethyz_kinase"/>
</dbReference>
<feature type="binding site" evidence="11">
    <location>
        <position position="215"/>
    </location>
    <ligand>
        <name>substrate</name>
    </ligand>
</feature>
<keyword evidence="9 11" id="KW-0460">Magnesium</keyword>
<dbReference type="EC" id="2.7.1.50" evidence="11"/>
<dbReference type="GO" id="GO:0005524">
    <property type="term" value="F:ATP binding"/>
    <property type="evidence" value="ECO:0007669"/>
    <property type="project" value="UniProtKB-UniRule"/>
</dbReference>
<accession>D1NSS7</accession>
<proteinExistence type="inferred from homology"/>
<dbReference type="Proteomes" id="UP000003656">
    <property type="component" value="Unassembled WGS sequence"/>
</dbReference>
<feature type="binding site" evidence="11">
    <location>
        <position position="127"/>
    </location>
    <ligand>
        <name>ATP</name>
        <dbReference type="ChEBI" id="CHEBI:30616"/>
    </ligand>
</feature>
<evidence type="ECO:0000256" key="4">
    <source>
        <dbReference type="ARBA" id="ARBA00022679"/>
    </source>
</evidence>
<dbReference type="Pfam" id="PF02110">
    <property type="entry name" value="HK"/>
    <property type="match status" value="1"/>
</dbReference>
<dbReference type="PIRSF" id="PIRSF000513">
    <property type="entry name" value="Thz_kinase"/>
    <property type="match status" value="1"/>
</dbReference>
<evidence type="ECO:0000256" key="2">
    <source>
        <dbReference type="ARBA" id="ARBA00001946"/>
    </source>
</evidence>
<evidence type="ECO:0000256" key="8">
    <source>
        <dbReference type="ARBA" id="ARBA00022840"/>
    </source>
</evidence>
<keyword evidence="15" id="KW-1185">Reference proteome</keyword>
<evidence type="ECO:0000256" key="6">
    <source>
        <dbReference type="ARBA" id="ARBA00022741"/>
    </source>
</evidence>
<dbReference type="GO" id="GO:0009228">
    <property type="term" value="P:thiamine biosynthetic process"/>
    <property type="evidence" value="ECO:0007669"/>
    <property type="project" value="UniProtKB-KW"/>
</dbReference>
<dbReference type="Gene3D" id="3.40.1190.20">
    <property type="match status" value="1"/>
</dbReference>